<evidence type="ECO:0000313" key="1">
    <source>
        <dbReference type="EMBL" id="MCD7473236.1"/>
    </source>
</evidence>
<sequence length="107" mass="12047">MAAEGEASMVVCNMEGTTPRQHEFQYSKACHYGKDKLAVNVRNQDLAVRALERQMNHIAWASHTRPQGDFHNDIDRSNAITLKCGKKIEELVPKKVGPRDVKAEEEA</sequence>
<keyword evidence="2" id="KW-1185">Reference proteome</keyword>
<dbReference type="Proteomes" id="UP000823775">
    <property type="component" value="Unassembled WGS sequence"/>
</dbReference>
<comment type="caution">
    <text evidence="1">The sequence shown here is derived from an EMBL/GenBank/DDBJ whole genome shotgun (WGS) entry which is preliminary data.</text>
</comment>
<name>A0ABS8TQT8_DATST</name>
<proteinExistence type="predicted"/>
<reference evidence="1 2" key="1">
    <citation type="journal article" date="2021" name="BMC Genomics">
        <title>Datura genome reveals duplications of psychoactive alkaloid biosynthetic genes and high mutation rate following tissue culture.</title>
        <authorList>
            <person name="Rajewski A."/>
            <person name="Carter-House D."/>
            <person name="Stajich J."/>
            <person name="Litt A."/>
        </authorList>
    </citation>
    <scope>NUCLEOTIDE SEQUENCE [LARGE SCALE GENOMIC DNA]</scope>
    <source>
        <strain evidence="1">AR-01</strain>
    </source>
</reference>
<organism evidence="1 2">
    <name type="scientific">Datura stramonium</name>
    <name type="common">Jimsonweed</name>
    <name type="synonym">Common thornapple</name>
    <dbReference type="NCBI Taxonomy" id="4076"/>
    <lineage>
        <taxon>Eukaryota</taxon>
        <taxon>Viridiplantae</taxon>
        <taxon>Streptophyta</taxon>
        <taxon>Embryophyta</taxon>
        <taxon>Tracheophyta</taxon>
        <taxon>Spermatophyta</taxon>
        <taxon>Magnoliopsida</taxon>
        <taxon>eudicotyledons</taxon>
        <taxon>Gunneridae</taxon>
        <taxon>Pentapetalae</taxon>
        <taxon>asterids</taxon>
        <taxon>lamiids</taxon>
        <taxon>Solanales</taxon>
        <taxon>Solanaceae</taxon>
        <taxon>Solanoideae</taxon>
        <taxon>Datureae</taxon>
        <taxon>Datura</taxon>
    </lineage>
</organism>
<protein>
    <submittedName>
        <fullName evidence="1">Uncharacterized protein</fullName>
    </submittedName>
</protein>
<dbReference type="EMBL" id="JACEIK010001943">
    <property type="protein sequence ID" value="MCD7473236.1"/>
    <property type="molecule type" value="Genomic_DNA"/>
</dbReference>
<evidence type="ECO:0000313" key="2">
    <source>
        <dbReference type="Proteomes" id="UP000823775"/>
    </source>
</evidence>
<gene>
    <name evidence="1" type="ORF">HAX54_014951</name>
</gene>
<accession>A0ABS8TQT8</accession>